<dbReference type="GO" id="GO:0005929">
    <property type="term" value="C:cilium"/>
    <property type="evidence" value="ECO:0007669"/>
    <property type="project" value="GOC"/>
</dbReference>
<dbReference type="InterPro" id="IPR036322">
    <property type="entry name" value="WD40_repeat_dom_sf"/>
</dbReference>
<reference evidence="2" key="1">
    <citation type="submission" date="2021-09" db="EMBL/GenBank/DDBJ databases">
        <authorList>
            <consortium name="AG Swart"/>
            <person name="Singh M."/>
            <person name="Singh A."/>
            <person name="Seah K."/>
            <person name="Emmerich C."/>
        </authorList>
    </citation>
    <scope>NUCLEOTIDE SEQUENCE</scope>
    <source>
        <strain evidence="2">ATCC30299</strain>
    </source>
</reference>
<evidence type="ECO:0000313" key="3">
    <source>
        <dbReference type="Proteomes" id="UP001162131"/>
    </source>
</evidence>
<accession>A0AAU9J6C9</accession>
<dbReference type="InterPro" id="IPR015943">
    <property type="entry name" value="WD40/YVTN_repeat-like_dom_sf"/>
</dbReference>
<dbReference type="GO" id="GO:0005868">
    <property type="term" value="C:cytoplasmic dynein complex"/>
    <property type="evidence" value="ECO:0007669"/>
    <property type="project" value="InterPro"/>
</dbReference>
<dbReference type="PANTHER" id="PTHR16022:SF0">
    <property type="entry name" value="CYTOPLASMIC DYNEIN 2 INTERMEDIATE CHAIN 1"/>
    <property type="match status" value="1"/>
</dbReference>
<keyword evidence="3" id="KW-1185">Reference proteome</keyword>
<dbReference type="GO" id="GO:0042073">
    <property type="term" value="P:intraciliary transport"/>
    <property type="evidence" value="ECO:0007669"/>
    <property type="project" value="InterPro"/>
</dbReference>
<gene>
    <name evidence="2" type="ORF">BSTOLATCC_MIC24064</name>
</gene>
<dbReference type="Proteomes" id="UP001162131">
    <property type="component" value="Unassembled WGS sequence"/>
</dbReference>
<dbReference type="EMBL" id="CAJZBQ010000023">
    <property type="protein sequence ID" value="CAG9319513.1"/>
    <property type="molecule type" value="Genomic_DNA"/>
</dbReference>
<protein>
    <submittedName>
        <fullName evidence="2">Uncharacterized protein</fullName>
    </submittedName>
</protein>
<dbReference type="SUPFAM" id="SSF50978">
    <property type="entry name" value="WD40 repeat-like"/>
    <property type="match status" value="1"/>
</dbReference>
<dbReference type="Gene3D" id="2.130.10.10">
    <property type="entry name" value="YVTN repeat-like/Quinoprotein amine dehydrogenase"/>
    <property type="match status" value="2"/>
</dbReference>
<feature type="compositionally biased region" description="Basic and acidic residues" evidence="1">
    <location>
        <begin position="71"/>
        <end position="88"/>
    </location>
</feature>
<dbReference type="AlphaFoldDB" id="A0AAU9J6C9"/>
<feature type="compositionally biased region" description="Basic and acidic residues" evidence="1">
    <location>
        <begin position="142"/>
        <end position="159"/>
    </location>
</feature>
<organism evidence="2 3">
    <name type="scientific">Blepharisma stoltei</name>
    <dbReference type="NCBI Taxonomy" id="1481888"/>
    <lineage>
        <taxon>Eukaryota</taxon>
        <taxon>Sar</taxon>
        <taxon>Alveolata</taxon>
        <taxon>Ciliophora</taxon>
        <taxon>Postciliodesmatophora</taxon>
        <taxon>Heterotrichea</taxon>
        <taxon>Heterotrichida</taxon>
        <taxon>Blepharismidae</taxon>
        <taxon>Blepharisma</taxon>
    </lineage>
</organism>
<proteinExistence type="predicted"/>
<sequence length="690" mass="77490">MKGKKGKKVKKSHDIDEFISKEFELMKKNRKAKPLLRANETAEQPSRLNQMIRLKENEDLPPPHPQPQPRESSKKSEIKPKEKEVRDEEIYEEDFEPIEEEEMPPPPPPPPRPKKGVRDITPIGGKRQSSTSSSSKIDYSIEDIKKGIAHENEIARKKEEEEESPSSRSGVISHIKSAPKQIEEVEISQEKVEEPAVLKEEEENNLIYKLSEFDVMIEKLNKGVIQNSTVQSNSDNVEKEIQTSEIEYQNKEAQWPGDMGKLNEENIKPTGSINKFLRKVLPAMEILLEENITNKGGEVKLKAQEKPETEYIKSQLSLPVPTFLNTRFPNSSFKITDLAFFPQKRNFLAIVYSLEKSGSLILVWDVQQPRKPSRLLLSDSTVSTVVISRNSEHIAIAGTDVGGILLWDLRESSSFHEIIHIDDKKYTLRRPTYSTEGVVENSHIGSVQKIIELAGPKGQSFSIASLDNSGQLISWSIAELPIADLAGSEIDLGLRVGGRVKIVKSNSLAIPNLFKLRVASGSVFGIDPSDNQKFIYGNSGNLYHGNRFGNWASPNNFEGTGSTPTCVAYSSSENFKHFLVGFSCGSIALYDKNFSAPKENWAHVCGSLIRIGWDPNGKEIFYCIDMNQQLMVWDLKRKNNGPILTIKLKGEWQAIDWILPENINQELILAASNGENAKVYSIAINSSNIR</sequence>
<dbReference type="GO" id="GO:0045504">
    <property type="term" value="F:dynein heavy chain binding"/>
    <property type="evidence" value="ECO:0007669"/>
    <property type="project" value="InterPro"/>
</dbReference>
<comment type="caution">
    <text evidence="2">The sequence shown here is derived from an EMBL/GenBank/DDBJ whole genome shotgun (WGS) entry which is preliminary data.</text>
</comment>
<evidence type="ECO:0000313" key="2">
    <source>
        <dbReference type="EMBL" id="CAG9319513.1"/>
    </source>
</evidence>
<feature type="region of interest" description="Disordered" evidence="1">
    <location>
        <begin position="27"/>
        <end position="177"/>
    </location>
</feature>
<dbReference type="PANTHER" id="PTHR16022">
    <property type="entry name" value="WD REPEAT DOMAIN 60"/>
    <property type="match status" value="1"/>
</dbReference>
<dbReference type="InterPro" id="IPR042505">
    <property type="entry name" value="DYNC2I1"/>
</dbReference>
<name>A0AAU9J6C9_9CILI</name>
<evidence type="ECO:0000256" key="1">
    <source>
        <dbReference type="SAM" id="MobiDB-lite"/>
    </source>
</evidence>
<dbReference type="GO" id="GO:0045503">
    <property type="term" value="F:dynein light chain binding"/>
    <property type="evidence" value="ECO:0007669"/>
    <property type="project" value="InterPro"/>
</dbReference>
<feature type="compositionally biased region" description="Acidic residues" evidence="1">
    <location>
        <begin position="89"/>
        <end position="103"/>
    </location>
</feature>